<evidence type="ECO:0000313" key="2">
    <source>
        <dbReference type="EMBL" id="RAI42006.1"/>
    </source>
</evidence>
<protein>
    <recommendedName>
        <fullName evidence="4">PEGA domain-containing protein</fullName>
    </recommendedName>
</protein>
<organism evidence="2 3">
    <name type="scientific">Rhodoplanes elegans</name>
    <dbReference type="NCBI Taxonomy" id="29408"/>
    <lineage>
        <taxon>Bacteria</taxon>
        <taxon>Pseudomonadati</taxon>
        <taxon>Pseudomonadota</taxon>
        <taxon>Alphaproteobacteria</taxon>
        <taxon>Hyphomicrobiales</taxon>
        <taxon>Nitrobacteraceae</taxon>
        <taxon>Rhodoplanes</taxon>
    </lineage>
</organism>
<evidence type="ECO:0008006" key="4">
    <source>
        <dbReference type="Google" id="ProtNLM"/>
    </source>
</evidence>
<comment type="caution">
    <text evidence="2">The sequence shown here is derived from an EMBL/GenBank/DDBJ whole genome shotgun (WGS) entry which is preliminary data.</text>
</comment>
<dbReference type="OrthoDB" id="7428207at2"/>
<dbReference type="EMBL" id="NPEU01000006">
    <property type="protein sequence ID" value="RAI42006.1"/>
    <property type="molecule type" value="Genomic_DNA"/>
</dbReference>
<accession>A0A327KV98</accession>
<proteinExistence type="predicted"/>
<reference evidence="2 3" key="1">
    <citation type="submission" date="2017-07" db="EMBL/GenBank/DDBJ databases">
        <title>Draft Genome Sequences of Select Purple Nonsulfur Bacteria.</title>
        <authorList>
            <person name="Lasarre B."/>
            <person name="Mckinlay J.B."/>
        </authorList>
    </citation>
    <scope>NUCLEOTIDE SEQUENCE [LARGE SCALE GENOMIC DNA]</scope>
    <source>
        <strain evidence="2 3">DSM 11907</strain>
    </source>
</reference>
<keyword evidence="3" id="KW-1185">Reference proteome</keyword>
<evidence type="ECO:0000313" key="3">
    <source>
        <dbReference type="Proteomes" id="UP000248863"/>
    </source>
</evidence>
<feature type="region of interest" description="Disordered" evidence="1">
    <location>
        <begin position="115"/>
        <end position="134"/>
    </location>
</feature>
<dbReference type="Proteomes" id="UP000248863">
    <property type="component" value="Unassembled WGS sequence"/>
</dbReference>
<name>A0A327KV98_9BRAD</name>
<sequence length="134" mass="13702">MMCAGCATMVRGTDEQVRFVSEPEGALARLSNGLSCVTPCEMPLPRKFEFSVTFEKSGFEPQTIAVKSEVGAGGAVAGAGNIIVGGVIGALADGNSGAMLDHTPNPVAARLVPAQRSAPVTPHSPVRPPRSPTS</sequence>
<evidence type="ECO:0000256" key="1">
    <source>
        <dbReference type="SAM" id="MobiDB-lite"/>
    </source>
</evidence>
<feature type="compositionally biased region" description="Pro residues" evidence="1">
    <location>
        <begin position="125"/>
        <end position="134"/>
    </location>
</feature>
<gene>
    <name evidence="2" type="ORF">CH338_01450</name>
</gene>
<dbReference type="AlphaFoldDB" id="A0A327KV98"/>